<dbReference type="AlphaFoldDB" id="A0A6A7W8C2"/>
<gene>
    <name evidence="3" type="ORF">F7D20_01845</name>
</gene>
<dbReference type="SUPFAM" id="SSF55816">
    <property type="entry name" value="5'-nucleotidase (syn. UDP-sugar hydrolase), C-terminal domain"/>
    <property type="match status" value="1"/>
</dbReference>
<reference evidence="3 4" key="1">
    <citation type="submission" date="2019-09" db="EMBL/GenBank/DDBJ databases">
        <title>Distinct polysaccharide growth profiles of human intestinal Prevotella copri isolates.</title>
        <authorList>
            <person name="Fehlner-Peach H."/>
            <person name="Magnabosco C."/>
            <person name="Raghavan V."/>
            <person name="Scher J.U."/>
            <person name="Tett A."/>
            <person name="Cox L.M."/>
            <person name="Gottsegen C."/>
            <person name="Watters A."/>
            <person name="Wiltshire- Gordon J.D."/>
            <person name="Segata N."/>
            <person name="Bonneau R."/>
            <person name="Littman D.R."/>
        </authorList>
    </citation>
    <scope>NUCLEOTIDE SEQUENCE [LARGE SCALE GENOMIC DNA]</scope>
    <source>
        <strain evidence="4">iAQ1173</strain>
    </source>
</reference>
<dbReference type="InterPro" id="IPR008334">
    <property type="entry name" value="5'-Nucleotdase_C"/>
</dbReference>
<dbReference type="Pfam" id="PF02872">
    <property type="entry name" value="5_nucleotid_C"/>
    <property type="match status" value="1"/>
</dbReference>
<evidence type="ECO:0000313" key="4">
    <source>
        <dbReference type="Proteomes" id="UP000384372"/>
    </source>
</evidence>
<dbReference type="OrthoDB" id="4762412at2"/>
<dbReference type="InterPro" id="IPR006179">
    <property type="entry name" value="5_nucleotidase/apyrase"/>
</dbReference>
<evidence type="ECO:0000256" key="1">
    <source>
        <dbReference type="SAM" id="SignalP"/>
    </source>
</evidence>
<dbReference type="GO" id="GO:0009166">
    <property type="term" value="P:nucleotide catabolic process"/>
    <property type="evidence" value="ECO:0007669"/>
    <property type="project" value="InterPro"/>
</dbReference>
<feature type="domain" description="5'-Nucleotidase C-terminal" evidence="2">
    <location>
        <begin position="70"/>
        <end position="213"/>
    </location>
</feature>
<dbReference type="Proteomes" id="UP000384372">
    <property type="component" value="Unassembled WGS sequence"/>
</dbReference>
<evidence type="ECO:0000313" key="3">
    <source>
        <dbReference type="EMBL" id="MQP10727.1"/>
    </source>
</evidence>
<name>A0A6A7W8C2_9BACT</name>
<protein>
    <recommendedName>
        <fullName evidence="2">5'-Nucleotidase C-terminal domain-containing protein</fullName>
    </recommendedName>
</protein>
<dbReference type="PRINTS" id="PR01607">
    <property type="entry name" value="APYRASEFAMLY"/>
</dbReference>
<dbReference type="PANTHER" id="PTHR11575:SF24">
    <property type="entry name" value="5'-NUCLEOTIDASE"/>
    <property type="match status" value="1"/>
</dbReference>
<feature type="chain" id="PRO_5025428199" description="5'-Nucleotidase C-terminal domain-containing protein" evidence="1">
    <location>
        <begin position="25"/>
        <end position="257"/>
    </location>
</feature>
<organism evidence="3 4">
    <name type="scientific">Segatella copri</name>
    <dbReference type="NCBI Taxonomy" id="165179"/>
    <lineage>
        <taxon>Bacteria</taxon>
        <taxon>Pseudomonadati</taxon>
        <taxon>Bacteroidota</taxon>
        <taxon>Bacteroidia</taxon>
        <taxon>Bacteroidales</taxon>
        <taxon>Prevotellaceae</taxon>
        <taxon>Segatella</taxon>
    </lineage>
</organism>
<sequence>MRNKCLVITAFLLATWGISTPCVAQKYKVTKVQRSRILVDKRFDQNPDAQAAVFIAPYKHKVDSIMSPVVGETAHYMAAGRPESELSNLLCDILVWAGKDFEEKPVFSVYNMGGIRAALAKGKQTVGDVNDMAPFENKICFLTLTGKDVLELFSQIAMRGGEGVSHAVKMDISKDGKLLDATLNGQPIDEKASYRVATLDYLAEGNDQLTAFKKGTDVFAPKQRENNVRFIIMNYFREQAAQGMCVESKMEGRIVIK</sequence>
<proteinExistence type="predicted"/>
<accession>A0A6A7W8C2</accession>
<dbReference type="InterPro" id="IPR036907">
    <property type="entry name" value="5'-Nucleotdase_C_sf"/>
</dbReference>
<dbReference type="GO" id="GO:0016787">
    <property type="term" value="F:hydrolase activity"/>
    <property type="evidence" value="ECO:0007669"/>
    <property type="project" value="InterPro"/>
</dbReference>
<keyword evidence="4" id="KW-1185">Reference proteome</keyword>
<feature type="signal peptide" evidence="1">
    <location>
        <begin position="1"/>
        <end position="24"/>
    </location>
</feature>
<evidence type="ECO:0000259" key="2">
    <source>
        <dbReference type="Pfam" id="PF02872"/>
    </source>
</evidence>
<dbReference type="Gene3D" id="3.90.780.10">
    <property type="entry name" value="5'-Nucleotidase, C-terminal domain"/>
    <property type="match status" value="1"/>
</dbReference>
<dbReference type="PANTHER" id="PTHR11575">
    <property type="entry name" value="5'-NUCLEOTIDASE-RELATED"/>
    <property type="match status" value="1"/>
</dbReference>
<dbReference type="RefSeq" id="WP_158462587.1">
    <property type="nucleotide sequence ID" value="NZ_VZAD01000018.1"/>
</dbReference>
<dbReference type="EMBL" id="VZAD01000018">
    <property type="protein sequence ID" value="MQP10727.1"/>
    <property type="molecule type" value="Genomic_DNA"/>
</dbReference>
<keyword evidence="1" id="KW-0732">Signal</keyword>
<comment type="caution">
    <text evidence="3">The sequence shown here is derived from an EMBL/GenBank/DDBJ whole genome shotgun (WGS) entry which is preliminary data.</text>
</comment>